<evidence type="ECO:0000313" key="2">
    <source>
        <dbReference type="Proteomes" id="UP000199286"/>
    </source>
</evidence>
<dbReference type="InterPro" id="IPR027417">
    <property type="entry name" value="P-loop_NTPase"/>
</dbReference>
<dbReference type="EMBL" id="FNPF01000021">
    <property type="protein sequence ID" value="SDY85112.1"/>
    <property type="molecule type" value="Genomic_DNA"/>
</dbReference>
<evidence type="ECO:0008006" key="3">
    <source>
        <dbReference type="Google" id="ProtNLM"/>
    </source>
</evidence>
<keyword evidence="2" id="KW-1185">Reference proteome</keyword>
<dbReference type="AlphaFoldDB" id="A0A1H3N897"/>
<proteinExistence type="predicted"/>
<protein>
    <recommendedName>
        <fullName evidence="3">Cellulose biosynthesis protein BcsQ</fullName>
    </recommendedName>
</protein>
<evidence type="ECO:0000313" key="1">
    <source>
        <dbReference type="EMBL" id="SDY85112.1"/>
    </source>
</evidence>
<dbReference type="SUPFAM" id="SSF52540">
    <property type="entry name" value="P-loop containing nucleoside triphosphate hydrolases"/>
    <property type="match status" value="1"/>
</dbReference>
<dbReference type="RefSeq" id="WP_089885757.1">
    <property type="nucleotide sequence ID" value="NZ_FNPF01000021.1"/>
</dbReference>
<dbReference type="Proteomes" id="UP000199286">
    <property type="component" value="Unassembled WGS sequence"/>
</dbReference>
<reference evidence="1 2" key="1">
    <citation type="submission" date="2016-10" db="EMBL/GenBank/DDBJ databases">
        <authorList>
            <person name="de Groot N.N."/>
        </authorList>
    </citation>
    <scope>NUCLEOTIDE SEQUENCE [LARGE SCALE GENOMIC DNA]</scope>
    <source>
        <strain evidence="1 2">DSM 26880</strain>
    </source>
</reference>
<accession>A0A1H3N897</accession>
<dbReference type="OrthoDB" id="9777757at2"/>
<organism evidence="1 2">
    <name type="scientific">Citreimonas salinaria</name>
    <dbReference type="NCBI Taxonomy" id="321339"/>
    <lineage>
        <taxon>Bacteria</taxon>
        <taxon>Pseudomonadati</taxon>
        <taxon>Pseudomonadota</taxon>
        <taxon>Alphaproteobacteria</taxon>
        <taxon>Rhodobacterales</taxon>
        <taxon>Roseobacteraceae</taxon>
        <taxon>Citreimonas</taxon>
    </lineage>
</organism>
<sequence length="308" mass="33485">MKQAFIVGSDKGGVGKTEVACQIYLKLLDLDAQVGFGEVDSVQRASALLGSDVDVSLKLTEDLLAQVSAHPLAAEQFFGPLLDVLADPDSDAAVVDLGATVSGQVLDWMQNQDALELMEDEQYRPVFVAVTAPEASALAGAVRFIEKAQRLAGDRADYVLALNDTLGSGFDFIESAGSEKDLVDRVKAQHELHVVTLPHARRTKLISFARRFNLGLHEVYRLGDALKTLIEDRKATEDPALKQLEAELGLVDLGSRAQRLLSIRTEVREVLKWLVQTHAAFDVFIDTGALAHTSSGDEEEVSDDDDDE</sequence>
<dbReference type="STRING" id="321339.SAMN05444340_12139"/>
<dbReference type="Gene3D" id="3.40.50.300">
    <property type="entry name" value="P-loop containing nucleotide triphosphate hydrolases"/>
    <property type="match status" value="1"/>
</dbReference>
<gene>
    <name evidence="1" type="ORF">SAMN05444340_12139</name>
</gene>
<name>A0A1H3N897_9RHOB</name>